<dbReference type="RefSeq" id="WP_135945180.1">
    <property type="nucleotide sequence ID" value="NZ_BMEI01000003.1"/>
</dbReference>
<comment type="caution">
    <text evidence="3">The sequence shown here is derived from an EMBL/GenBank/DDBJ whole genome shotgun (WGS) entry which is preliminary data.</text>
</comment>
<dbReference type="SUPFAM" id="SSF75011">
    <property type="entry name" value="3-carboxy-cis,cis-mucoante lactonizing enzyme"/>
    <property type="match status" value="1"/>
</dbReference>
<accession>A0A4S2H889</accession>
<dbReference type="AlphaFoldDB" id="A0A4S2H889"/>
<dbReference type="InterPro" id="IPR014567">
    <property type="entry name" value="UCP031900"/>
</dbReference>
<reference evidence="3 4" key="1">
    <citation type="journal article" date="2013" name="Int. J. Syst. Evol. Microbiol.">
        <title>Marinicauda pacifica gen. nov., sp. nov., a prosthecate alphaproteobacterium of the family Hyphomonadaceae isolated from deep seawater.</title>
        <authorList>
            <person name="Zhang X.Y."/>
            <person name="Li G.W."/>
            <person name="Wang C.S."/>
            <person name="Zhang Y.J."/>
            <person name="Xu X.W."/>
            <person name="Li H."/>
            <person name="Liu A."/>
            <person name="Liu C."/>
            <person name="Xie B.B."/>
            <person name="Qin Q.L."/>
            <person name="Xu Z."/>
            <person name="Chen X.L."/>
            <person name="Zhou B.C."/>
            <person name="Zhang Y.Z."/>
        </authorList>
    </citation>
    <scope>NUCLEOTIDE SEQUENCE [LARGE SCALE GENOMIC DNA]</scope>
    <source>
        <strain evidence="3 4">P-1 km-3</strain>
    </source>
</reference>
<proteinExistence type="predicted"/>
<dbReference type="EMBL" id="SRXV01000003">
    <property type="protein sequence ID" value="TGY92047.1"/>
    <property type="molecule type" value="Genomic_DNA"/>
</dbReference>
<dbReference type="PROSITE" id="PS51257">
    <property type="entry name" value="PROKAR_LIPOPROTEIN"/>
    <property type="match status" value="1"/>
</dbReference>
<name>A0A4S2H889_9PROT</name>
<organism evidence="3 4">
    <name type="scientific">Marinicauda pacifica</name>
    <dbReference type="NCBI Taxonomy" id="1133559"/>
    <lineage>
        <taxon>Bacteria</taxon>
        <taxon>Pseudomonadati</taxon>
        <taxon>Pseudomonadota</taxon>
        <taxon>Alphaproteobacteria</taxon>
        <taxon>Maricaulales</taxon>
        <taxon>Maricaulaceae</taxon>
        <taxon>Marinicauda</taxon>
    </lineage>
</organism>
<feature type="signal peptide" evidence="1">
    <location>
        <begin position="1"/>
        <end position="19"/>
    </location>
</feature>
<keyword evidence="4" id="KW-1185">Reference proteome</keyword>
<evidence type="ECO:0000259" key="2">
    <source>
        <dbReference type="Pfam" id="PF13449"/>
    </source>
</evidence>
<gene>
    <name evidence="3" type="ORF">E5162_10280</name>
</gene>
<dbReference type="OrthoDB" id="9798693at2"/>
<feature type="domain" description="Phytase-like" evidence="2">
    <location>
        <begin position="60"/>
        <end position="312"/>
    </location>
</feature>
<dbReference type="Proteomes" id="UP000305451">
    <property type="component" value="Unassembled WGS sequence"/>
</dbReference>
<sequence>MKRLILTLAAVLLASGCNQDPGPLTVSTDSVPLFPDDPGRRNLDQLTYQGGIEISSETPGFGGWSAIEISPDGERLLAISDGGAWLTATLEYNRNGHLDGLSHPRMAPLRDARGEPLEGPAGDAEGLAPLGGGRYAVSFERDHRIQVYDIGEDWSGIDAALPEPYTAPPGLNRLRDNGGIEALAPAENGLWAGIEHPAVDGQPHTIWHLGDGDAVPHSMHLSDGFGLTALARAAPGELIAVERYWSRSTGNRIRLTRIADSALEASAAGGPGLGPDLLGELDTSMTVDNFEGAAIAEVNGEPHLFLISDDNFNAEQRTLLLSFSLRSGDG</sequence>
<feature type="chain" id="PRO_5020970906" description="Phytase-like domain-containing protein" evidence="1">
    <location>
        <begin position="20"/>
        <end position="330"/>
    </location>
</feature>
<evidence type="ECO:0000313" key="4">
    <source>
        <dbReference type="Proteomes" id="UP000305451"/>
    </source>
</evidence>
<evidence type="ECO:0000256" key="1">
    <source>
        <dbReference type="SAM" id="SignalP"/>
    </source>
</evidence>
<keyword evidence="1" id="KW-0732">Signal</keyword>
<dbReference type="PIRSF" id="PIRSF031900">
    <property type="entry name" value="UCP031900"/>
    <property type="match status" value="1"/>
</dbReference>
<protein>
    <recommendedName>
        <fullName evidence="2">Phytase-like domain-containing protein</fullName>
    </recommendedName>
</protein>
<evidence type="ECO:0000313" key="3">
    <source>
        <dbReference type="EMBL" id="TGY92047.1"/>
    </source>
</evidence>
<dbReference type="Pfam" id="PF13449">
    <property type="entry name" value="Phytase-like"/>
    <property type="match status" value="1"/>
</dbReference>
<dbReference type="InterPro" id="IPR027372">
    <property type="entry name" value="Phytase-like_dom"/>
</dbReference>